<feature type="signal peptide" evidence="2">
    <location>
        <begin position="1"/>
        <end position="18"/>
    </location>
</feature>
<evidence type="ECO:0000259" key="3">
    <source>
        <dbReference type="Pfam" id="PF01364"/>
    </source>
</evidence>
<evidence type="ECO:0000313" key="4">
    <source>
        <dbReference type="EMBL" id="SHJ16920.1"/>
    </source>
</evidence>
<protein>
    <submittedName>
        <fullName evidence="4">Por secretion system C-terminal sorting domain-containing protein</fullName>
    </submittedName>
</protein>
<dbReference type="GO" id="GO:0006508">
    <property type="term" value="P:proteolysis"/>
    <property type="evidence" value="ECO:0007669"/>
    <property type="project" value="InterPro"/>
</dbReference>
<sequence>MKFIITLFFFISSCAIFAQQKSFTVNWQAVDASIESSVTSDDGAESSVLNLNYNPDKRLFNFQVNWEESSDITNVVLKNVELTPASRAIIQQLDESLVTEDYQLISKSNFGRSTKYASISLNPVVKVNGVINVVTSFVVSYSPTNNRGGNVINSSHSITNSVFATGDWYKFYVENTGVHKITRSFLSSLGINVSSLSSSQFKIVGHGGDMLPLTNNENEYYDPPQVPYKVVGGDDGSFDADDYILFYAKDVNDSWSEENGTNLNLYADRSYYYISINSGSGNKVSSYTEPSGTVVETITTFDDYQYYEVDNYNVINVGRRWFADRFDVDVEQNYDFEFPNIVTDEPVTVEVYAGAVSETSTDMTFSAGEEVLGVLDFDTVSDDIYGSAKSGSYQFNSNEDEINIEISYNNSGNPSSVGYLDYINVSAKRELIAGSNQFEFSNKDVSTISGIGAYEIRESQNVTEVWDITNIEQVYSISNNDASANFSFKASLGEVRNYIALVGNNYYTPKKESVSSVPNINIKGDIFSTSGSEEDVDYLIITSELLYQQATRLAVYRAEKDNLNVKVVLIEDIYEEFSSGKQDVVAIRNLVKYVYDNAINSSSRLKYVCLFGDSSVDYKDRLSQNNNIVPTYHALSSFSLGPSAYSTDDFYGMMDDTEGNLSSNSGLLDIAVGRIIADTPSMASTLVDKIIAYESRDSFGSWRNNFVLISDDADEPGGSGYDLQVGLDAIGDEISANKPFINVKKIHSDAYQQISSSGGFRYPEVNEAITEAIEVGASVVNYFGHGGENGLATERIVTIDDILSWQNTDKYNLFVTVTCEFTRYDNPAELSPGEYVLQKSEGGSVAMVTTTRAIFVSTGTNFNELFAPYLFNYDGSDDSVAESVRKAKNDIGGSNVRVVYYFGDPAMKLQLAAPQIKLTTINEVPITQPNDTLKALSYIKLGGEVQDASGNLVTAYNGDLSTTIFDKRIDRNTLNNDGNGVFDFTTLGEIIFRGKASVVNGQFSFDFIVPKDITVPVGEGRVSFYAERDDVLEDERGYSSDILIGGINEDAPEDNIGPEIELFMNDENFVSGGITNNEPYLIAKLSDENGINTASGIGHDLVAILDGDEINPYVVNDYYETELDDYTAGTVNYKLRDLEEGLHTLSFKAWDVYNNSNTAEIQFVVAGEDDLEINRVLNYPNPFHNYTEFWFNHNRPYEPLEVQVQVFTVSGKIVWTKNQTITTDGFLSREITWNGKDDFGDTIGKGVYIYKLSVKSTLTNKKVEKFEKLVIL</sequence>
<proteinExistence type="predicted"/>
<gene>
    <name evidence="4" type="ORF">SAMN04488096_109113</name>
</gene>
<reference evidence="4 5" key="1">
    <citation type="submission" date="2016-11" db="EMBL/GenBank/DDBJ databases">
        <authorList>
            <person name="Jaros S."/>
            <person name="Januszkiewicz K."/>
            <person name="Wedrychowicz H."/>
        </authorList>
    </citation>
    <scope>NUCLEOTIDE SEQUENCE [LARGE SCALE GENOMIC DNA]</scope>
    <source>
        <strain evidence="4 5">DSM 21425</strain>
    </source>
</reference>
<dbReference type="NCBIfam" id="TIGR04183">
    <property type="entry name" value="Por_Secre_tail"/>
    <property type="match status" value="1"/>
</dbReference>
<dbReference type="OrthoDB" id="9809780at2"/>
<dbReference type="GO" id="GO:0008234">
    <property type="term" value="F:cysteine-type peptidase activity"/>
    <property type="evidence" value="ECO:0007669"/>
    <property type="project" value="InterPro"/>
</dbReference>
<dbReference type="InterPro" id="IPR026444">
    <property type="entry name" value="Secre_tail"/>
</dbReference>
<dbReference type="InterPro" id="IPR029031">
    <property type="entry name" value="Gingipain_N_sf"/>
</dbReference>
<feature type="chain" id="PRO_5013133259" evidence="2">
    <location>
        <begin position="19"/>
        <end position="1272"/>
    </location>
</feature>
<dbReference type="EMBL" id="FQYY01000009">
    <property type="protein sequence ID" value="SHJ16920.1"/>
    <property type="molecule type" value="Genomic_DNA"/>
</dbReference>
<dbReference type="STRING" id="579105.SAMN04488096_109113"/>
<keyword evidence="1 2" id="KW-0732">Signal</keyword>
<dbReference type="Gene3D" id="3.40.50.1460">
    <property type="match status" value="1"/>
</dbReference>
<dbReference type="Pfam" id="PF01364">
    <property type="entry name" value="Peptidase_C25"/>
    <property type="match status" value="1"/>
</dbReference>
<dbReference type="CDD" id="cd02258">
    <property type="entry name" value="Peptidase_C25_N"/>
    <property type="match status" value="1"/>
</dbReference>
<dbReference type="Proteomes" id="UP000184225">
    <property type="component" value="Unassembled WGS sequence"/>
</dbReference>
<dbReference type="NCBIfam" id="NF033707">
    <property type="entry name" value="T9SS_sortase"/>
    <property type="match status" value="1"/>
</dbReference>
<dbReference type="SUPFAM" id="SSF52129">
    <property type="entry name" value="Caspase-like"/>
    <property type="match status" value="1"/>
</dbReference>
<dbReference type="AlphaFoldDB" id="A0A1M6H3Z5"/>
<keyword evidence="5" id="KW-1185">Reference proteome</keyword>
<dbReference type="Gene3D" id="3.40.50.10390">
    <property type="entry name" value="Gingipain r, domain 1"/>
    <property type="match status" value="1"/>
</dbReference>
<evidence type="ECO:0000256" key="2">
    <source>
        <dbReference type="SAM" id="SignalP"/>
    </source>
</evidence>
<feature type="domain" description="Gingipain" evidence="3">
    <location>
        <begin position="538"/>
        <end position="909"/>
    </location>
</feature>
<evidence type="ECO:0000313" key="5">
    <source>
        <dbReference type="Proteomes" id="UP000184225"/>
    </source>
</evidence>
<dbReference type="InterPro" id="IPR029030">
    <property type="entry name" value="Caspase-like_dom_sf"/>
</dbReference>
<name>A0A1M6H3Z5_9FLAO</name>
<evidence type="ECO:0000256" key="1">
    <source>
        <dbReference type="ARBA" id="ARBA00022729"/>
    </source>
</evidence>
<dbReference type="InterPro" id="IPR001769">
    <property type="entry name" value="Gingipain"/>
</dbReference>
<accession>A0A1M6H3Z5</accession>
<dbReference type="RefSeq" id="WP_073153138.1">
    <property type="nucleotide sequence ID" value="NZ_FQYY01000009.1"/>
</dbReference>
<dbReference type="Gene3D" id="2.60.40.4070">
    <property type="match status" value="1"/>
</dbReference>
<organism evidence="4 5">
    <name type="scientific">Mesonia phycicola</name>
    <dbReference type="NCBI Taxonomy" id="579105"/>
    <lineage>
        <taxon>Bacteria</taxon>
        <taxon>Pseudomonadati</taxon>
        <taxon>Bacteroidota</taxon>
        <taxon>Flavobacteriia</taxon>
        <taxon>Flavobacteriales</taxon>
        <taxon>Flavobacteriaceae</taxon>
        <taxon>Mesonia</taxon>
    </lineage>
</organism>